<dbReference type="SUPFAM" id="SSF56784">
    <property type="entry name" value="HAD-like"/>
    <property type="match status" value="1"/>
</dbReference>
<dbReference type="Gene3D" id="3.30.1240.10">
    <property type="match status" value="1"/>
</dbReference>
<keyword evidence="1" id="KW-0378">Hydrolase</keyword>
<dbReference type="STRING" id="272630.MexAM1_META1p1865"/>
<reference evidence="1 2" key="1">
    <citation type="journal article" date="2009" name="PLoS ONE">
        <title>Methylobacterium genome sequences: a reference blueprint to investigate microbial metabolism of C1 compounds from natural and industrial sources.</title>
        <authorList>
            <person name="Vuilleumier S."/>
            <person name="Chistoserdova L."/>
            <person name="Lee M.-C."/>
            <person name="Bringel F."/>
            <person name="Lajus A."/>
            <person name="Zhou Y."/>
            <person name="Gourion B."/>
            <person name="Barbe V."/>
            <person name="Chang J."/>
            <person name="Cruveiller S."/>
            <person name="Dossat C."/>
            <person name="Gillett W."/>
            <person name="Gruffaz C."/>
            <person name="Haugen E."/>
            <person name="Hourcade E."/>
            <person name="Levy R."/>
            <person name="Mangenot S."/>
            <person name="Muller E."/>
            <person name="Nadalig T."/>
            <person name="Pagni M."/>
            <person name="Penny C."/>
            <person name="Peyraud R."/>
            <person name="Robinson D.G."/>
            <person name="Roche D."/>
            <person name="Rouy Z."/>
            <person name="Saenampechek C."/>
            <person name="Salvignol G."/>
            <person name="Vallenet D."/>
            <person name="Wu Z."/>
            <person name="Marx C.J."/>
            <person name="Vorholt J.A."/>
            <person name="Olson M.V."/>
            <person name="Kaul R."/>
            <person name="Weissenbach J."/>
            <person name="Medigue C."/>
            <person name="Lidstrom M.E."/>
        </authorList>
    </citation>
    <scope>NUCLEOTIDE SEQUENCE [LARGE SCALE GENOMIC DNA]</scope>
    <source>
        <strain evidence="2">ATCC 14718 / DSM 1338 / JCM 2805 / NCIMB 9133 / AM1</strain>
    </source>
</reference>
<dbReference type="SFLD" id="SFLDS00003">
    <property type="entry name" value="Haloacid_Dehalogenase"/>
    <property type="match status" value="1"/>
</dbReference>
<organism evidence="1 2">
    <name type="scientific">Methylorubrum extorquens (strain ATCC 14718 / DSM 1338 / JCM 2805 / NCIMB 9133 / AM1)</name>
    <name type="common">Methylobacterium extorquens</name>
    <dbReference type="NCBI Taxonomy" id="272630"/>
    <lineage>
        <taxon>Bacteria</taxon>
        <taxon>Pseudomonadati</taxon>
        <taxon>Pseudomonadota</taxon>
        <taxon>Alphaproteobacteria</taxon>
        <taxon>Hyphomicrobiales</taxon>
        <taxon>Methylobacteriaceae</taxon>
        <taxon>Methylorubrum</taxon>
    </lineage>
</organism>
<name>C5B1S1_METEA</name>
<protein>
    <submittedName>
        <fullName evidence="1">Hydrolase (HAD superfamily)</fullName>
    </submittedName>
</protein>
<dbReference type="CDD" id="cd07516">
    <property type="entry name" value="HAD_Pase"/>
    <property type="match status" value="1"/>
</dbReference>
<dbReference type="GO" id="GO:0005829">
    <property type="term" value="C:cytosol"/>
    <property type="evidence" value="ECO:0007669"/>
    <property type="project" value="TreeGrafter"/>
</dbReference>
<dbReference type="RefSeq" id="WP_012752675.1">
    <property type="nucleotide sequence ID" value="NC_012808.1"/>
</dbReference>
<dbReference type="InterPro" id="IPR036412">
    <property type="entry name" value="HAD-like_sf"/>
</dbReference>
<dbReference type="InterPro" id="IPR000150">
    <property type="entry name" value="Cof"/>
</dbReference>
<gene>
    <name evidence="1" type="ordered locus">MexAM1_META1p1865</name>
</gene>
<dbReference type="PANTHER" id="PTHR10000">
    <property type="entry name" value="PHOSPHOSERINE PHOSPHATASE"/>
    <property type="match status" value="1"/>
</dbReference>
<dbReference type="KEGG" id="mea:Mex_1p1865"/>
<dbReference type="Proteomes" id="UP000009081">
    <property type="component" value="Chromosome"/>
</dbReference>
<dbReference type="GO" id="GO:0000287">
    <property type="term" value="F:magnesium ion binding"/>
    <property type="evidence" value="ECO:0007669"/>
    <property type="project" value="TreeGrafter"/>
</dbReference>
<dbReference type="NCBIfam" id="TIGR01484">
    <property type="entry name" value="HAD-SF-IIB"/>
    <property type="match status" value="1"/>
</dbReference>
<dbReference type="SFLD" id="SFLDG01140">
    <property type="entry name" value="C2.B:_Phosphomannomutase_and_P"/>
    <property type="match status" value="1"/>
</dbReference>
<accession>C5B1S1</accession>
<keyword evidence="2" id="KW-1185">Reference proteome</keyword>
<dbReference type="Gene3D" id="3.40.50.1000">
    <property type="entry name" value="HAD superfamily/HAD-like"/>
    <property type="match status" value="1"/>
</dbReference>
<dbReference type="HOGENOM" id="CLU_044146_0_2_5"/>
<dbReference type="InterPro" id="IPR023214">
    <property type="entry name" value="HAD_sf"/>
</dbReference>
<dbReference type="Pfam" id="PF08282">
    <property type="entry name" value="Hydrolase_3"/>
    <property type="match status" value="1"/>
</dbReference>
<dbReference type="InterPro" id="IPR006379">
    <property type="entry name" value="HAD-SF_hydro_IIB"/>
</dbReference>
<proteinExistence type="predicted"/>
<dbReference type="GO" id="GO:0016791">
    <property type="term" value="F:phosphatase activity"/>
    <property type="evidence" value="ECO:0007669"/>
    <property type="project" value="TreeGrafter"/>
</dbReference>
<dbReference type="OrthoDB" id="7847955at2"/>
<evidence type="ECO:0000313" key="1">
    <source>
        <dbReference type="EMBL" id="ACS39705.1"/>
    </source>
</evidence>
<dbReference type="AlphaFoldDB" id="C5B1S1"/>
<evidence type="ECO:0000313" key="2">
    <source>
        <dbReference type="Proteomes" id="UP000009081"/>
    </source>
</evidence>
<dbReference type="NCBIfam" id="TIGR00099">
    <property type="entry name" value="Cof-subfamily"/>
    <property type="match status" value="1"/>
</dbReference>
<dbReference type="PANTHER" id="PTHR10000:SF8">
    <property type="entry name" value="HAD SUPERFAMILY HYDROLASE-LIKE, TYPE 3"/>
    <property type="match status" value="1"/>
</dbReference>
<dbReference type="EMBL" id="CP001510">
    <property type="protein sequence ID" value="ACS39705.1"/>
    <property type="molecule type" value="Genomic_DNA"/>
</dbReference>
<dbReference type="eggNOG" id="COG0561">
    <property type="taxonomic scope" value="Bacteria"/>
</dbReference>
<sequence length="284" mass="30467">MSPRPKPPRLSLLLADVDGTLVDENKILTERAAAAVRALRQKGVRFAVTSGRPPRGMAMLVEPLALDTVIAGFNGGVFVRADLSIIAEKTLSRTAAEEAVRTILDHGLDAWVYAGNDWLIRKKDAPHVAREAWTVKFEPTVTDDLARGFDRAAKVVGVSDDYARVAACETALQERLGAQASAARSQPYYVDVTHPEANKGFVVEYLSRELGIPADEIATIGDMPNDVLMFRKGGFSIAMGNASAEVQSQADAVTASHTDDGFAKAIERYLLGEEGGDRRSGGSA</sequence>